<dbReference type="InterPro" id="IPR026444">
    <property type="entry name" value="Secre_tail"/>
</dbReference>
<dbReference type="NCBIfam" id="TIGR01451">
    <property type="entry name" value="B_ant_repeat"/>
    <property type="match status" value="1"/>
</dbReference>
<name>A0ABP8NFJ9_9BACT</name>
<keyword evidence="5" id="KW-1185">Reference proteome</keyword>
<dbReference type="RefSeq" id="WP_345081392.1">
    <property type="nucleotide sequence ID" value="NZ_BAABFA010000010.1"/>
</dbReference>
<gene>
    <name evidence="4" type="ORF">GCM10023093_16460</name>
</gene>
<comment type="caution">
    <text evidence="4">The sequence shown here is derived from an EMBL/GenBank/DDBJ whole genome shotgun (WGS) entry which is preliminary data.</text>
</comment>
<evidence type="ECO:0008006" key="6">
    <source>
        <dbReference type="Google" id="ProtNLM"/>
    </source>
</evidence>
<evidence type="ECO:0000313" key="4">
    <source>
        <dbReference type="EMBL" id="GAA4465006.1"/>
    </source>
</evidence>
<dbReference type="Pfam" id="PF24595">
    <property type="entry name" value="DUF7619"/>
    <property type="match status" value="1"/>
</dbReference>
<evidence type="ECO:0000313" key="5">
    <source>
        <dbReference type="Proteomes" id="UP001500067"/>
    </source>
</evidence>
<keyword evidence="1" id="KW-0732">Signal</keyword>
<protein>
    <recommendedName>
        <fullName evidence="6">Secretion system C-terminal sorting domain-containing protein</fullName>
    </recommendedName>
</protein>
<organism evidence="4 5">
    <name type="scientific">Nemorincola caseinilytica</name>
    <dbReference type="NCBI Taxonomy" id="2054315"/>
    <lineage>
        <taxon>Bacteria</taxon>
        <taxon>Pseudomonadati</taxon>
        <taxon>Bacteroidota</taxon>
        <taxon>Chitinophagia</taxon>
        <taxon>Chitinophagales</taxon>
        <taxon>Chitinophagaceae</taxon>
        <taxon>Nemorincola</taxon>
    </lineage>
</organism>
<dbReference type="EMBL" id="BAABFA010000010">
    <property type="protein sequence ID" value="GAA4465006.1"/>
    <property type="molecule type" value="Genomic_DNA"/>
</dbReference>
<evidence type="ECO:0000256" key="1">
    <source>
        <dbReference type="SAM" id="SignalP"/>
    </source>
</evidence>
<accession>A0ABP8NFJ9</accession>
<evidence type="ECO:0000259" key="2">
    <source>
        <dbReference type="Pfam" id="PF18962"/>
    </source>
</evidence>
<proteinExistence type="predicted"/>
<feature type="domain" description="Secretion system C-terminal sorting" evidence="2">
    <location>
        <begin position="536"/>
        <end position="601"/>
    </location>
</feature>
<feature type="signal peptide" evidence="1">
    <location>
        <begin position="1"/>
        <end position="19"/>
    </location>
</feature>
<dbReference type="Proteomes" id="UP001500067">
    <property type="component" value="Unassembled WGS sequence"/>
</dbReference>
<reference evidence="5" key="1">
    <citation type="journal article" date="2019" name="Int. J. Syst. Evol. Microbiol.">
        <title>The Global Catalogue of Microorganisms (GCM) 10K type strain sequencing project: providing services to taxonomists for standard genome sequencing and annotation.</title>
        <authorList>
            <consortium name="The Broad Institute Genomics Platform"/>
            <consortium name="The Broad Institute Genome Sequencing Center for Infectious Disease"/>
            <person name="Wu L."/>
            <person name="Ma J."/>
        </authorList>
    </citation>
    <scope>NUCLEOTIDE SEQUENCE [LARGE SCALE GENOMIC DNA]</scope>
    <source>
        <strain evidence="5">JCM 32105</strain>
    </source>
</reference>
<feature type="chain" id="PRO_5046849882" description="Secretion system C-terminal sorting domain-containing protein" evidence="1">
    <location>
        <begin position="20"/>
        <end position="605"/>
    </location>
</feature>
<dbReference type="InterPro" id="IPR047589">
    <property type="entry name" value="DUF11_rpt"/>
</dbReference>
<evidence type="ECO:0000259" key="3">
    <source>
        <dbReference type="Pfam" id="PF24595"/>
    </source>
</evidence>
<dbReference type="NCBIfam" id="TIGR04183">
    <property type="entry name" value="Por_Secre_tail"/>
    <property type="match status" value="1"/>
</dbReference>
<feature type="domain" description="DUF7619" evidence="3">
    <location>
        <begin position="382"/>
        <end position="517"/>
    </location>
</feature>
<dbReference type="InterPro" id="IPR055353">
    <property type="entry name" value="DUF7619"/>
</dbReference>
<dbReference type="Pfam" id="PF18962">
    <property type="entry name" value="Por_Secre_tail"/>
    <property type="match status" value="1"/>
</dbReference>
<sequence>MKKALLSLICLLFFAGAKAQTTTVGHITTTLTDTMWHDSTRCQSSCTYRYSITIDTAHMWDMVIIRDSIDGTPIASHVNTTGASPWTIVDSLSSFSLTDQIIAGAPGSYIHFARPTMKIIYTTDTMYVLPNDSLQVNDPCEYDMVSGRIFFDGNANCVYDAGEDGPSSVNFTTSMNLSSPTVSTLGYYSAGSGLPFTIQIQKSWMVDYMLTLPAYYAFIFPAPPCYSGPSTYTTLPMTGVDFPLLCSHNIDVQCGSLAPATIRAHTPFFLHPYVNNTGCDPASGTLVLVKDSRAIYDATLSTHPADAVYGDTLVWNYTGLTSLAGSTPYWSSFIAGTHLTPDTSVAVGDTLCFRTYTNILPTDIDPSNNSHLICIPVVYSYDPNIKEVSPRGEGPLGNIPPSADTLTYTLHFQNTGTAEAYDIKVIDTLDADIDPASLKILGASHSMEPKWLAPNVVRFDFDYIYLPDSTTNEPASHGSVRFSVALRSGRPLGTQIKNTGYIYFDLNPPVVTNTTLNTIALPTAVQEVAAGSTVKVYPNPATDRIYVDATAEGDLWIMGLNGSVITTQKMIKGNTAVDISALPAGVYVVKTLSNTNATVTRFTKY</sequence>